<keyword evidence="5 7" id="KW-0804">Transcription</keyword>
<evidence type="ECO:0000256" key="6">
    <source>
        <dbReference type="ARBA" id="ARBA00024936"/>
    </source>
</evidence>
<evidence type="ECO:0000313" key="11">
    <source>
        <dbReference type="Proteomes" id="UP000016534"/>
    </source>
</evidence>
<dbReference type="NCBIfam" id="NF001978">
    <property type="entry name" value="PRK00767.1"/>
    <property type="match status" value="1"/>
</dbReference>
<evidence type="ECO:0000259" key="9">
    <source>
        <dbReference type="PROSITE" id="PS50977"/>
    </source>
</evidence>
<dbReference type="PROSITE" id="PS50977">
    <property type="entry name" value="HTH_TETR_2"/>
    <property type="match status" value="1"/>
</dbReference>
<protein>
    <recommendedName>
        <fullName evidence="7">HTH-type transcriptional regulator BetI</fullName>
    </recommendedName>
</protein>
<dbReference type="PANTHER" id="PTHR43479:SF11">
    <property type="entry name" value="ACREF_ENVCD OPERON REPRESSOR-RELATED"/>
    <property type="match status" value="1"/>
</dbReference>
<gene>
    <name evidence="7" type="primary">betI</name>
    <name evidence="10" type="ORF">PUND_09864</name>
</gene>
<keyword evidence="4 7" id="KW-0238">DNA-binding</keyword>
<dbReference type="InterPro" id="IPR039538">
    <property type="entry name" value="BetI_C"/>
</dbReference>
<reference evidence="10" key="2">
    <citation type="submission" date="2013-04" db="EMBL/GenBank/DDBJ databases">
        <title>Genome sequence of Pseudoalteromonas undina.</title>
        <authorList>
            <person name="Xie B.-B."/>
            <person name="Rong J.-C."/>
            <person name="Qin Q.-L."/>
            <person name="Shu Y.-L."/>
            <person name="Zhang Y.-Z."/>
        </authorList>
    </citation>
    <scope>NUCLEOTIDE SEQUENCE</scope>
    <source>
        <strain evidence="10">NCIMB 2128</strain>
    </source>
</reference>
<dbReference type="EMBL" id="AHCF02000017">
    <property type="protein sequence ID" value="ERG61409.1"/>
    <property type="molecule type" value="Genomic_DNA"/>
</dbReference>
<dbReference type="NCBIfam" id="TIGR03384">
    <property type="entry name" value="betaine_BetI"/>
    <property type="match status" value="1"/>
</dbReference>
<dbReference type="SUPFAM" id="SSF46689">
    <property type="entry name" value="Homeodomain-like"/>
    <property type="match status" value="1"/>
</dbReference>
<dbReference type="HAMAP" id="MF_00768">
    <property type="entry name" value="HTH_type_BetI"/>
    <property type="match status" value="1"/>
</dbReference>
<keyword evidence="11" id="KW-1185">Reference proteome</keyword>
<evidence type="ECO:0000256" key="7">
    <source>
        <dbReference type="HAMAP-Rule" id="MF_00768"/>
    </source>
</evidence>
<keyword evidence="3 7" id="KW-0805">Transcription regulation</keyword>
<evidence type="ECO:0000256" key="4">
    <source>
        <dbReference type="ARBA" id="ARBA00023125"/>
    </source>
</evidence>
<evidence type="ECO:0000256" key="5">
    <source>
        <dbReference type="ARBA" id="ARBA00023163"/>
    </source>
</evidence>
<organism evidence="10 11">
    <name type="scientific">Pseudoalteromonas undina</name>
    <dbReference type="NCBI Taxonomy" id="43660"/>
    <lineage>
        <taxon>Bacteria</taxon>
        <taxon>Pseudomonadati</taxon>
        <taxon>Pseudomonadota</taxon>
        <taxon>Gammaproteobacteria</taxon>
        <taxon>Alteromonadales</taxon>
        <taxon>Pseudoalteromonadaceae</taxon>
        <taxon>Pseudoalteromonas</taxon>
    </lineage>
</organism>
<comment type="caution">
    <text evidence="10">The sequence shown here is derived from an EMBL/GenBank/DDBJ whole genome shotgun (WGS) entry which is preliminary data.</text>
</comment>
<evidence type="ECO:0000313" key="10">
    <source>
        <dbReference type="EMBL" id="ERG61409.1"/>
    </source>
</evidence>
<dbReference type="PANTHER" id="PTHR43479">
    <property type="entry name" value="ACREF/ENVCD OPERON REPRESSOR-RELATED"/>
    <property type="match status" value="1"/>
</dbReference>
<feature type="domain" description="HTH tetR-type" evidence="9">
    <location>
        <begin position="16"/>
        <end position="76"/>
    </location>
</feature>
<dbReference type="InterPro" id="IPR017757">
    <property type="entry name" value="Tscrpt_rep_BetI"/>
</dbReference>
<name>A0ABN0NIP7_9GAMM</name>
<dbReference type="PRINTS" id="PR00455">
    <property type="entry name" value="HTHTETR"/>
</dbReference>
<dbReference type="Pfam" id="PF00440">
    <property type="entry name" value="TetR_N"/>
    <property type="match status" value="1"/>
</dbReference>
<dbReference type="InterPro" id="IPR001647">
    <property type="entry name" value="HTH_TetR"/>
</dbReference>
<feature type="DNA-binding region" description="H-T-H motif" evidence="7 8">
    <location>
        <begin position="39"/>
        <end position="58"/>
    </location>
</feature>
<evidence type="ECO:0000256" key="8">
    <source>
        <dbReference type="PROSITE-ProRule" id="PRU00335"/>
    </source>
</evidence>
<dbReference type="Pfam" id="PF13977">
    <property type="entry name" value="TetR_C_6"/>
    <property type="match status" value="1"/>
</dbReference>
<dbReference type="InterPro" id="IPR009057">
    <property type="entry name" value="Homeodomain-like_sf"/>
</dbReference>
<dbReference type="InterPro" id="IPR050624">
    <property type="entry name" value="HTH-type_Tx_Regulator"/>
</dbReference>
<dbReference type="SUPFAM" id="SSF48498">
    <property type="entry name" value="Tetracyclin repressor-like, C-terminal domain"/>
    <property type="match status" value="1"/>
</dbReference>
<evidence type="ECO:0000256" key="2">
    <source>
        <dbReference type="ARBA" id="ARBA00022491"/>
    </source>
</evidence>
<dbReference type="Proteomes" id="UP000016534">
    <property type="component" value="Unassembled WGS sequence"/>
</dbReference>
<accession>A0ABN0NIP7</accession>
<evidence type="ECO:0000256" key="1">
    <source>
        <dbReference type="ARBA" id="ARBA00004719"/>
    </source>
</evidence>
<reference evidence="10" key="1">
    <citation type="journal article" date="2012" name="J. Bacteriol.">
        <title>Genome sequences of type strains of seven species of the marine bacterium Pseudoalteromonas.</title>
        <authorList>
            <person name="Xie B.B."/>
            <person name="Shu Y.L."/>
            <person name="Qin Q.L."/>
            <person name="Rong J.C."/>
            <person name="Zhang X.Y."/>
            <person name="Chen X.L."/>
            <person name="Shi M."/>
            <person name="He H.L."/>
            <person name="Zhou B.C."/>
            <person name="Zhang Y.Z."/>
        </authorList>
    </citation>
    <scope>NUCLEOTIDE SEQUENCE [LARGE SCALE GENOMIC DNA]</scope>
    <source>
        <strain evidence="10">NCIMB 2128</strain>
    </source>
</reference>
<keyword evidence="2 7" id="KW-0678">Repressor</keyword>
<comment type="function">
    <text evidence="6">Repressor involved in the biosynthesis of the osmoprotectant glycine betaine. It represses transcription of the choline transporter BetT and the genes of BetAB involved in the synthesis of glycine betaine.</text>
</comment>
<dbReference type="Gene3D" id="1.10.357.10">
    <property type="entry name" value="Tetracycline Repressor, domain 2"/>
    <property type="match status" value="1"/>
</dbReference>
<sequence>MNDQLIKIMPKVGMEPVRRQQLIDATIESVAQKGLQATTINSISKNAGMSSGIISHYFGGKQGLIEATVRYLLSNLKDDLISKVNENTTATQRLMFIVESNFALVQQRKDTTRTWLSFWAQSMHDKELHRLQNVNSKRLQSNLTVSFKQLMPLAQATLAAELTAAMIDGLWLRAVLSQSDENQFKHSESLAKNYVHSLIKQYGA</sequence>
<proteinExistence type="inferred from homology"/>
<evidence type="ECO:0000256" key="3">
    <source>
        <dbReference type="ARBA" id="ARBA00023015"/>
    </source>
</evidence>
<comment type="function">
    <text evidence="7">Repressor involved in choline regulation of the bet genes.</text>
</comment>
<dbReference type="InterPro" id="IPR036271">
    <property type="entry name" value="Tet_transcr_reg_TetR-rel_C_sf"/>
</dbReference>
<comment type="pathway">
    <text evidence="1 7">Amine and polyamine biosynthesis; betaine biosynthesis via choline pathway [regulation].</text>
</comment>